<dbReference type="InterPro" id="IPR036909">
    <property type="entry name" value="Cyt_c-like_dom_sf"/>
</dbReference>
<comment type="caution">
    <text evidence="7">The sequence shown here is derived from an EMBL/GenBank/DDBJ whole genome shotgun (WGS) entry which is preliminary data.</text>
</comment>
<keyword evidence="1 4" id="KW-0349">Heme</keyword>
<dbReference type="GO" id="GO:0009055">
    <property type="term" value="F:electron transfer activity"/>
    <property type="evidence" value="ECO:0007669"/>
    <property type="project" value="InterPro"/>
</dbReference>
<dbReference type="RefSeq" id="WP_197169049.1">
    <property type="nucleotide sequence ID" value="NZ_SJPT01000002.1"/>
</dbReference>
<gene>
    <name evidence="7" type="ORF">Pla52o_13900</name>
</gene>
<feature type="domain" description="Cytochrome c" evidence="6">
    <location>
        <begin position="29"/>
        <end position="222"/>
    </location>
</feature>
<accession>A0A5C6CKY9</accession>
<reference evidence="7 8" key="1">
    <citation type="submission" date="2019-02" db="EMBL/GenBank/DDBJ databases">
        <title>Deep-cultivation of Planctomycetes and their phenomic and genomic characterization uncovers novel biology.</title>
        <authorList>
            <person name="Wiegand S."/>
            <person name="Jogler M."/>
            <person name="Boedeker C."/>
            <person name="Pinto D."/>
            <person name="Vollmers J."/>
            <person name="Rivas-Marin E."/>
            <person name="Kohn T."/>
            <person name="Peeters S.H."/>
            <person name="Heuer A."/>
            <person name="Rast P."/>
            <person name="Oberbeckmann S."/>
            <person name="Bunk B."/>
            <person name="Jeske O."/>
            <person name="Meyerdierks A."/>
            <person name="Storesund J.E."/>
            <person name="Kallscheuer N."/>
            <person name="Luecker S."/>
            <person name="Lage O.M."/>
            <person name="Pohl T."/>
            <person name="Merkel B.J."/>
            <person name="Hornburger P."/>
            <person name="Mueller R.-W."/>
            <person name="Bruemmer F."/>
            <person name="Labrenz M."/>
            <person name="Spormann A.M."/>
            <person name="Op Den Camp H."/>
            <person name="Overmann J."/>
            <person name="Amann R."/>
            <person name="Jetten M.S.M."/>
            <person name="Mascher T."/>
            <person name="Medema M.H."/>
            <person name="Devos D.P."/>
            <person name="Kaster A.-K."/>
            <person name="Ovreas L."/>
            <person name="Rohde M."/>
            <person name="Galperin M.Y."/>
            <person name="Jogler C."/>
        </authorList>
    </citation>
    <scope>NUCLEOTIDE SEQUENCE [LARGE SCALE GENOMIC DNA]</scope>
    <source>
        <strain evidence="7 8">Pla52o</strain>
    </source>
</reference>
<feature type="signal peptide" evidence="5">
    <location>
        <begin position="1"/>
        <end position="29"/>
    </location>
</feature>
<sequence precursor="true">MIDHQRQAPFPTMLIAVACVLVAAPLHSAAETSDAIVFNRDVRPILSENCYACHGFDEAAREADVRLDTFAGATGEGGTSVAIVPGQPDQSELLRRVLSDDEGEIMPPKDSGKQLTSAQKETLRRWIEQGAKYDVHWAFVPPQRISPPEVEGASHPIDRFIQSRLSSEGLRPSPRADDQTLIRRLFLDLIGLPPTPQEMDAFQTAASEDAAAAYHDLVERLLSSPHYGERWGLWWLDQARYADSNGYSIDAPRSIWKYRDWVVDALNNDMRFDTFTIEQLAGDLLPEASESQKVATGFHRNTQINQEGGIDKEQFRMDSVFDRVATTGTVWLGLTIGCAQCHDHKFDPITQVEYYRMFAFFNDQNEPTMKVYGDSDVAALTAQRDAASEKLSSFLHEHADAAAVWEAELTEASKKDLDTNVRKTLDTKPDKRSLEQRRILFAASRTRETDAPLDEQFKRLTSEYNAAAAAFKRVPTTLVMQERPTPRATHLLIKGDFTRPAAEVTPGTPSVLHPLTSISQRPNRLDLAHWITSPQNPLTARVIINRVWQHYFGRGLTEVENDFGLQGSLPSHPELLDWLAIEFVQRGWSLKEMHRLIVTSHTYQQTSNVVPELQQKDPENYLLGRQRRLRLDAEIIRDVSLAASGRLSAEVGGPPVFPPIPEGVMGQGQVQRSWSTSKGSDRYRRGLYTFHFRATPPPSLNVFDAPEGFSSCTRRLRSNTPLQALTLLNDPAHVEFAAALEQIIVRDGMETAFRRCTSRTPTADELAILNQLDSSTAARALLNLDETITRP</sequence>
<evidence type="ECO:0000256" key="4">
    <source>
        <dbReference type="PROSITE-ProRule" id="PRU00433"/>
    </source>
</evidence>
<keyword evidence="5" id="KW-0732">Signal</keyword>
<dbReference type="Proteomes" id="UP000316304">
    <property type="component" value="Unassembled WGS sequence"/>
</dbReference>
<keyword evidence="8" id="KW-1185">Reference proteome</keyword>
<evidence type="ECO:0000256" key="5">
    <source>
        <dbReference type="SAM" id="SignalP"/>
    </source>
</evidence>
<dbReference type="InterPro" id="IPR022655">
    <property type="entry name" value="DUF1553"/>
</dbReference>
<evidence type="ECO:0000313" key="7">
    <source>
        <dbReference type="EMBL" id="TWU25092.1"/>
    </source>
</evidence>
<keyword evidence="3 4" id="KW-0408">Iron</keyword>
<protein>
    <submittedName>
        <fullName evidence="7">Planctomycete cytochrome C</fullName>
    </submittedName>
</protein>
<dbReference type="PROSITE" id="PS51257">
    <property type="entry name" value="PROKAR_LIPOPROTEIN"/>
    <property type="match status" value="1"/>
</dbReference>
<dbReference type="InterPro" id="IPR011444">
    <property type="entry name" value="DUF1549"/>
</dbReference>
<dbReference type="SUPFAM" id="SSF46626">
    <property type="entry name" value="Cytochrome c"/>
    <property type="match status" value="1"/>
</dbReference>
<dbReference type="PROSITE" id="PS51007">
    <property type="entry name" value="CYTC"/>
    <property type="match status" value="1"/>
</dbReference>
<dbReference type="PANTHER" id="PTHR35889:SF3">
    <property type="entry name" value="F-BOX DOMAIN-CONTAINING PROTEIN"/>
    <property type="match status" value="1"/>
</dbReference>
<dbReference type="Pfam" id="PF07587">
    <property type="entry name" value="PSD1"/>
    <property type="match status" value="1"/>
</dbReference>
<dbReference type="Pfam" id="PF07583">
    <property type="entry name" value="PSCyt2"/>
    <property type="match status" value="1"/>
</dbReference>
<dbReference type="GO" id="GO:0046872">
    <property type="term" value="F:metal ion binding"/>
    <property type="evidence" value="ECO:0007669"/>
    <property type="project" value="UniProtKB-KW"/>
</dbReference>
<organism evidence="7 8">
    <name type="scientific">Novipirellula galeiformis</name>
    <dbReference type="NCBI Taxonomy" id="2528004"/>
    <lineage>
        <taxon>Bacteria</taxon>
        <taxon>Pseudomonadati</taxon>
        <taxon>Planctomycetota</taxon>
        <taxon>Planctomycetia</taxon>
        <taxon>Pirellulales</taxon>
        <taxon>Pirellulaceae</taxon>
        <taxon>Novipirellula</taxon>
    </lineage>
</organism>
<dbReference type="PANTHER" id="PTHR35889">
    <property type="entry name" value="CYCLOINULO-OLIGOSACCHARIDE FRUCTANOTRANSFERASE-RELATED"/>
    <property type="match status" value="1"/>
</dbReference>
<dbReference type="Pfam" id="PF07635">
    <property type="entry name" value="PSCyt1"/>
    <property type="match status" value="1"/>
</dbReference>
<evidence type="ECO:0000256" key="2">
    <source>
        <dbReference type="ARBA" id="ARBA00022723"/>
    </source>
</evidence>
<dbReference type="EMBL" id="SJPT01000002">
    <property type="protein sequence ID" value="TWU25092.1"/>
    <property type="molecule type" value="Genomic_DNA"/>
</dbReference>
<dbReference type="InterPro" id="IPR011429">
    <property type="entry name" value="Cyt_c_Planctomycete-type"/>
</dbReference>
<proteinExistence type="predicted"/>
<keyword evidence="2 4" id="KW-0479">Metal-binding</keyword>
<evidence type="ECO:0000256" key="1">
    <source>
        <dbReference type="ARBA" id="ARBA00022617"/>
    </source>
</evidence>
<evidence type="ECO:0000313" key="8">
    <source>
        <dbReference type="Proteomes" id="UP000316304"/>
    </source>
</evidence>
<name>A0A5C6CKY9_9BACT</name>
<evidence type="ECO:0000259" key="6">
    <source>
        <dbReference type="PROSITE" id="PS51007"/>
    </source>
</evidence>
<dbReference type="GO" id="GO:0020037">
    <property type="term" value="F:heme binding"/>
    <property type="evidence" value="ECO:0007669"/>
    <property type="project" value="InterPro"/>
</dbReference>
<dbReference type="InterPro" id="IPR009056">
    <property type="entry name" value="Cyt_c-like_dom"/>
</dbReference>
<evidence type="ECO:0000256" key="3">
    <source>
        <dbReference type="ARBA" id="ARBA00023004"/>
    </source>
</evidence>
<dbReference type="AlphaFoldDB" id="A0A5C6CKY9"/>
<feature type="chain" id="PRO_5022798971" evidence="5">
    <location>
        <begin position="30"/>
        <end position="791"/>
    </location>
</feature>